<keyword evidence="1" id="KW-0812">Transmembrane</keyword>
<organism evidence="2 3">
    <name type="scientific">Eiseniibacteriota bacterium</name>
    <dbReference type="NCBI Taxonomy" id="2212470"/>
    <lineage>
        <taxon>Bacteria</taxon>
        <taxon>Candidatus Eiseniibacteriota</taxon>
    </lineage>
</organism>
<feature type="transmembrane region" description="Helical" evidence="1">
    <location>
        <begin position="20"/>
        <end position="41"/>
    </location>
</feature>
<reference evidence="2 3" key="1">
    <citation type="journal article" date="2019" name="Nat. Microbiol.">
        <title>Mediterranean grassland soil C-N compound turnover is dependent on rainfall and depth, and is mediated by genomically divergent microorganisms.</title>
        <authorList>
            <person name="Diamond S."/>
            <person name="Andeer P.F."/>
            <person name="Li Z."/>
            <person name="Crits-Christoph A."/>
            <person name="Burstein D."/>
            <person name="Anantharaman K."/>
            <person name="Lane K.R."/>
            <person name="Thomas B.C."/>
            <person name="Pan C."/>
            <person name="Northen T.R."/>
            <person name="Banfield J.F."/>
        </authorList>
    </citation>
    <scope>NUCLEOTIDE SEQUENCE [LARGE SCALE GENOMIC DNA]</scope>
    <source>
        <strain evidence="2">WS_8</strain>
    </source>
</reference>
<dbReference type="EMBL" id="VBOY01000083">
    <property type="protein sequence ID" value="TMQ64570.1"/>
    <property type="molecule type" value="Genomic_DNA"/>
</dbReference>
<sequence>MTVDPGPSPGVGRLTRADILLDGLFAGMIGALAVACWFFLLDVIGGRPLYTPALLGTVLLNGGTAITETAKVAPLEIAAYTAFHFLAFLAVGLLFSYLMALFEQFPIVGFVLLVLFLSLQLGFFVLDLALGAQLMGALRPWTVVVANLLAASTMAWYLWRRHPRIKETLRHVWDQQ</sequence>
<name>A0A538TLS8_UNCEI</name>
<evidence type="ECO:0000313" key="2">
    <source>
        <dbReference type="EMBL" id="TMQ64570.1"/>
    </source>
</evidence>
<gene>
    <name evidence="2" type="ORF">E6K78_08920</name>
</gene>
<evidence type="ECO:0000313" key="3">
    <source>
        <dbReference type="Proteomes" id="UP000316609"/>
    </source>
</evidence>
<accession>A0A538TLS8</accession>
<evidence type="ECO:0000256" key="1">
    <source>
        <dbReference type="SAM" id="Phobius"/>
    </source>
</evidence>
<protein>
    <submittedName>
        <fullName evidence="2">Uncharacterized protein</fullName>
    </submittedName>
</protein>
<feature type="transmembrane region" description="Helical" evidence="1">
    <location>
        <begin position="138"/>
        <end position="159"/>
    </location>
</feature>
<feature type="transmembrane region" description="Helical" evidence="1">
    <location>
        <begin position="48"/>
        <end position="66"/>
    </location>
</feature>
<keyword evidence="1" id="KW-0472">Membrane</keyword>
<feature type="transmembrane region" description="Helical" evidence="1">
    <location>
        <begin position="107"/>
        <end position="126"/>
    </location>
</feature>
<proteinExistence type="predicted"/>
<keyword evidence="1" id="KW-1133">Transmembrane helix</keyword>
<dbReference type="Proteomes" id="UP000316609">
    <property type="component" value="Unassembled WGS sequence"/>
</dbReference>
<dbReference type="AlphaFoldDB" id="A0A538TLS8"/>
<comment type="caution">
    <text evidence="2">The sequence shown here is derived from an EMBL/GenBank/DDBJ whole genome shotgun (WGS) entry which is preliminary data.</text>
</comment>
<feature type="transmembrane region" description="Helical" evidence="1">
    <location>
        <begin position="78"/>
        <end position="100"/>
    </location>
</feature>